<reference evidence="1" key="1">
    <citation type="submission" date="2020-05" db="EMBL/GenBank/DDBJ databases">
        <authorList>
            <person name="Chiriac C."/>
            <person name="Salcher M."/>
            <person name="Ghai R."/>
            <person name="Kavagutti S V."/>
        </authorList>
    </citation>
    <scope>NUCLEOTIDE SEQUENCE</scope>
</reference>
<evidence type="ECO:0000313" key="1">
    <source>
        <dbReference type="EMBL" id="CAB5018750.1"/>
    </source>
</evidence>
<accession>A0A6J7QLX0</accession>
<proteinExistence type="predicted"/>
<protein>
    <submittedName>
        <fullName evidence="1">Unannotated protein</fullName>
    </submittedName>
</protein>
<dbReference type="AlphaFoldDB" id="A0A6J7QLX0"/>
<dbReference type="EMBL" id="CAFBOZ010000258">
    <property type="protein sequence ID" value="CAB5018750.1"/>
    <property type="molecule type" value="Genomic_DNA"/>
</dbReference>
<sequence>MIADVEPEHVALGGQQHRLLPLAEWHSQCESHAGGGLGLGVGEQVELANRLGALSFDHGVDGVGVHRDQTSTSVAQRVEGASLDQRLDHPLIAHADLDLGQEVGEVDIASLGGPGGNERLDHPLAHVAHGRQPEPDVGAHRGEVGLGLVDVGREHLDSHATALSEVDRRLVLIVFGAGEQGRHVLSRVVGLEVGGPVRHQPVTGGVGLVEGVVGEGDQYLPQRLD</sequence>
<name>A0A6J7QLX0_9ZZZZ</name>
<organism evidence="1">
    <name type="scientific">freshwater metagenome</name>
    <dbReference type="NCBI Taxonomy" id="449393"/>
    <lineage>
        <taxon>unclassified sequences</taxon>
        <taxon>metagenomes</taxon>
        <taxon>ecological metagenomes</taxon>
    </lineage>
</organism>
<dbReference type="AntiFam" id="ANF00234">
    <property type="entry name" value="Shadow ORF (opposite dnaE1)"/>
</dbReference>
<gene>
    <name evidence="1" type="ORF">UFOPK3992_01584</name>
</gene>